<evidence type="ECO:0000313" key="3">
    <source>
        <dbReference type="EMBL" id="SPQ02029.1"/>
    </source>
</evidence>
<keyword evidence="4" id="KW-1185">Reference proteome</keyword>
<evidence type="ECO:0000259" key="2">
    <source>
        <dbReference type="PROSITE" id="PS01148"/>
    </source>
</evidence>
<reference evidence="4" key="1">
    <citation type="submission" date="2018-03" db="EMBL/GenBank/DDBJ databases">
        <authorList>
            <person name="Zecchin S."/>
        </authorList>
    </citation>
    <scope>NUCLEOTIDE SEQUENCE [LARGE SCALE GENOMIC DNA]</scope>
</reference>
<evidence type="ECO:0000256" key="1">
    <source>
        <dbReference type="ARBA" id="ARBA00008984"/>
    </source>
</evidence>
<dbReference type="InterPro" id="IPR036868">
    <property type="entry name" value="TusA-like_sf"/>
</dbReference>
<evidence type="ECO:0000313" key="4">
    <source>
        <dbReference type="Proteomes" id="UP000245125"/>
    </source>
</evidence>
<gene>
    <name evidence="3" type="ORF">NBG4_870001</name>
</gene>
<dbReference type="OrthoDB" id="9797352at2"/>
<dbReference type="PANTHER" id="PTHR33279:SF6">
    <property type="entry name" value="SULFUR CARRIER PROTEIN YEDF-RELATED"/>
    <property type="match status" value="1"/>
</dbReference>
<comment type="similarity">
    <text evidence="1">Belongs to the sulfur carrier protein TusA family.</text>
</comment>
<dbReference type="Pfam" id="PF01206">
    <property type="entry name" value="TusA"/>
    <property type="match status" value="1"/>
</dbReference>
<accession>A0A2U3QKU0</accession>
<dbReference type="CDD" id="cd00291">
    <property type="entry name" value="SirA_YedF_YeeD"/>
    <property type="match status" value="1"/>
</dbReference>
<dbReference type="Gene3D" id="3.30.110.40">
    <property type="entry name" value="TusA-like domain"/>
    <property type="match status" value="1"/>
</dbReference>
<dbReference type="PROSITE" id="PS01148">
    <property type="entry name" value="UPF0033"/>
    <property type="match status" value="1"/>
</dbReference>
<dbReference type="InterPro" id="IPR001455">
    <property type="entry name" value="TusA-like"/>
</dbReference>
<organism evidence="3 4">
    <name type="scientific">Candidatus Sulfobium mesophilum</name>
    <dbReference type="NCBI Taxonomy" id="2016548"/>
    <lineage>
        <taxon>Bacteria</taxon>
        <taxon>Pseudomonadati</taxon>
        <taxon>Nitrospirota</taxon>
        <taxon>Nitrospiria</taxon>
        <taxon>Nitrospirales</taxon>
        <taxon>Nitrospiraceae</taxon>
        <taxon>Candidatus Sulfobium</taxon>
    </lineage>
</organism>
<feature type="domain" description="UPF0033" evidence="2">
    <location>
        <begin position="13"/>
        <end position="37"/>
    </location>
</feature>
<dbReference type="AlphaFoldDB" id="A0A2U3QKU0"/>
<protein>
    <recommendedName>
        <fullName evidence="2">UPF0033 domain-containing protein</fullName>
    </recommendedName>
</protein>
<name>A0A2U3QKU0_9BACT</name>
<proteinExistence type="inferred from homology"/>
<dbReference type="SUPFAM" id="SSF64307">
    <property type="entry name" value="SirA-like"/>
    <property type="match status" value="1"/>
</dbReference>
<sequence>MGELSSKTPDQVLDVLGRVCPYPLVLSKKALEKMSSGQLLKVLCDAPASAEDSLPKWAEKQGYKFESVKLPGDTWDIYIQKS</sequence>
<dbReference type="PANTHER" id="PTHR33279">
    <property type="entry name" value="SULFUR CARRIER PROTEIN YEDF-RELATED"/>
    <property type="match status" value="1"/>
</dbReference>
<dbReference type="EMBL" id="OUUY01000138">
    <property type="protein sequence ID" value="SPQ02029.1"/>
    <property type="molecule type" value="Genomic_DNA"/>
</dbReference>
<dbReference type="Proteomes" id="UP000245125">
    <property type="component" value="Unassembled WGS sequence"/>
</dbReference>